<feature type="non-terminal residue" evidence="2">
    <location>
        <position position="223"/>
    </location>
</feature>
<feature type="non-terminal residue" evidence="2">
    <location>
        <position position="1"/>
    </location>
</feature>
<accession>X1USW6</accession>
<dbReference type="InterPro" id="IPR006935">
    <property type="entry name" value="Helicase/UvrB_N"/>
</dbReference>
<comment type="caution">
    <text evidence="2">The sequence shown here is derived from an EMBL/GenBank/DDBJ whole genome shotgun (WGS) entry which is preliminary data.</text>
</comment>
<feature type="domain" description="Helicase/UvrB N-terminal" evidence="1">
    <location>
        <begin position="9"/>
        <end position="166"/>
    </location>
</feature>
<proteinExistence type="predicted"/>
<sequence>ESNSTLPRTFLIIAPNVIVYERLKVDFADGRIFNEDPLRPPEWQGDWQMSVVLRDTPTQPSTLGAVYLTNVQRLYDAPVDRAARNETPEMTGVVGLPVRRDAAITGEALRDLVLRHDELMVINDEGHHLHNEDLQWHKVIVGLHDKLQGRGLPGLACQLDFTATPKYQKTGGLFREIVVDYPLAQAVDDRIVKCPIMGELSGVIEQESRRASVKYRDRLTAGI</sequence>
<dbReference type="SUPFAM" id="SSF52540">
    <property type="entry name" value="P-loop containing nucleoside triphosphate hydrolases"/>
    <property type="match status" value="1"/>
</dbReference>
<dbReference type="GO" id="GO:0016787">
    <property type="term" value="F:hydrolase activity"/>
    <property type="evidence" value="ECO:0007669"/>
    <property type="project" value="InterPro"/>
</dbReference>
<dbReference type="AlphaFoldDB" id="X1USW6"/>
<protein>
    <recommendedName>
        <fullName evidence="1">Helicase/UvrB N-terminal domain-containing protein</fullName>
    </recommendedName>
</protein>
<gene>
    <name evidence="2" type="ORF">S12H4_55303</name>
</gene>
<dbReference type="GO" id="GO:0003677">
    <property type="term" value="F:DNA binding"/>
    <property type="evidence" value="ECO:0007669"/>
    <property type="project" value="InterPro"/>
</dbReference>
<name>X1USW6_9ZZZZ</name>
<dbReference type="EMBL" id="BARW01035458">
    <property type="protein sequence ID" value="GAJ20554.1"/>
    <property type="molecule type" value="Genomic_DNA"/>
</dbReference>
<organism evidence="2">
    <name type="scientific">marine sediment metagenome</name>
    <dbReference type="NCBI Taxonomy" id="412755"/>
    <lineage>
        <taxon>unclassified sequences</taxon>
        <taxon>metagenomes</taxon>
        <taxon>ecological metagenomes</taxon>
    </lineage>
</organism>
<dbReference type="Pfam" id="PF04851">
    <property type="entry name" value="ResIII"/>
    <property type="match status" value="1"/>
</dbReference>
<evidence type="ECO:0000259" key="1">
    <source>
        <dbReference type="Pfam" id="PF04851"/>
    </source>
</evidence>
<evidence type="ECO:0000313" key="2">
    <source>
        <dbReference type="EMBL" id="GAJ20554.1"/>
    </source>
</evidence>
<dbReference type="GO" id="GO:0005524">
    <property type="term" value="F:ATP binding"/>
    <property type="evidence" value="ECO:0007669"/>
    <property type="project" value="InterPro"/>
</dbReference>
<dbReference type="InterPro" id="IPR027417">
    <property type="entry name" value="P-loop_NTPase"/>
</dbReference>
<reference evidence="2" key="1">
    <citation type="journal article" date="2014" name="Front. Microbiol.">
        <title>High frequency of phylogenetically diverse reductive dehalogenase-homologous genes in deep subseafloor sedimentary metagenomes.</title>
        <authorList>
            <person name="Kawai M."/>
            <person name="Futagami T."/>
            <person name="Toyoda A."/>
            <person name="Takaki Y."/>
            <person name="Nishi S."/>
            <person name="Hori S."/>
            <person name="Arai W."/>
            <person name="Tsubouchi T."/>
            <person name="Morono Y."/>
            <person name="Uchiyama I."/>
            <person name="Ito T."/>
            <person name="Fujiyama A."/>
            <person name="Inagaki F."/>
            <person name="Takami H."/>
        </authorList>
    </citation>
    <scope>NUCLEOTIDE SEQUENCE</scope>
    <source>
        <strain evidence="2">Expedition CK06-06</strain>
    </source>
</reference>